<dbReference type="Proteomes" id="UP000054279">
    <property type="component" value="Unassembled WGS sequence"/>
</dbReference>
<feature type="non-terminal residue" evidence="1">
    <location>
        <position position="1"/>
    </location>
</feature>
<evidence type="ECO:0000313" key="1">
    <source>
        <dbReference type="EMBL" id="KIJ30043.1"/>
    </source>
</evidence>
<name>A0A0C9TK07_SPHS4</name>
<dbReference type="AlphaFoldDB" id="A0A0C9TK07"/>
<organism evidence="1 2">
    <name type="scientific">Sphaerobolus stellatus (strain SS14)</name>
    <dbReference type="NCBI Taxonomy" id="990650"/>
    <lineage>
        <taxon>Eukaryota</taxon>
        <taxon>Fungi</taxon>
        <taxon>Dikarya</taxon>
        <taxon>Basidiomycota</taxon>
        <taxon>Agaricomycotina</taxon>
        <taxon>Agaricomycetes</taxon>
        <taxon>Phallomycetidae</taxon>
        <taxon>Geastrales</taxon>
        <taxon>Sphaerobolaceae</taxon>
        <taxon>Sphaerobolus</taxon>
    </lineage>
</organism>
<evidence type="ECO:0000313" key="2">
    <source>
        <dbReference type="Proteomes" id="UP000054279"/>
    </source>
</evidence>
<dbReference type="OrthoDB" id="4381806at2759"/>
<accession>A0A0C9TK07</accession>
<gene>
    <name evidence="1" type="ORF">M422DRAFT_187681</name>
</gene>
<dbReference type="HOGENOM" id="CLU_2489549_0_0_1"/>
<proteinExistence type="predicted"/>
<protein>
    <submittedName>
        <fullName evidence="1">Uncharacterized protein</fullName>
    </submittedName>
</protein>
<reference evidence="1 2" key="1">
    <citation type="submission" date="2014-06" db="EMBL/GenBank/DDBJ databases">
        <title>Evolutionary Origins and Diversification of the Mycorrhizal Mutualists.</title>
        <authorList>
            <consortium name="DOE Joint Genome Institute"/>
            <consortium name="Mycorrhizal Genomics Consortium"/>
            <person name="Kohler A."/>
            <person name="Kuo A."/>
            <person name="Nagy L.G."/>
            <person name="Floudas D."/>
            <person name="Copeland A."/>
            <person name="Barry K.W."/>
            <person name="Cichocki N."/>
            <person name="Veneault-Fourrey C."/>
            <person name="LaButti K."/>
            <person name="Lindquist E.A."/>
            <person name="Lipzen A."/>
            <person name="Lundell T."/>
            <person name="Morin E."/>
            <person name="Murat C."/>
            <person name="Riley R."/>
            <person name="Ohm R."/>
            <person name="Sun H."/>
            <person name="Tunlid A."/>
            <person name="Henrissat B."/>
            <person name="Grigoriev I.V."/>
            <person name="Hibbett D.S."/>
            <person name="Martin F."/>
        </authorList>
    </citation>
    <scope>NUCLEOTIDE SEQUENCE [LARGE SCALE GENOMIC DNA]</scope>
    <source>
        <strain evidence="1 2">SS14</strain>
    </source>
</reference>
<sequence>NNPTLTEFCFGTIGRADIKGSKSNVAMNAWLPQVSDLARSGYGGIRVKTLHYCSSMLMLTLAAISPHINLSGFHDVAQDASLIRKIN</sequence>
<keyword evidence="2" id="KW-1185">Reference proteome</keyword>
<dbReference type="EMBL" id="KN837270">
    <property type="protein sequence ID" value="KIJ30043.1"/>
    <property type="molecule type" value="Genomic_DNA"/>
</dbReference>